<sequence>MSINVWFGELASAGRVWDDQAETLGDARRSLLSADTSLLGPRVAAAADEFVTRWSERLGQLSDEADAHAAALALARSRFLVTDLDQVGSLQQLLPWTARSAGPGGIW</sequence>
<accession>A0A7Y9JCH7</accession>
<evidence type="ECO:0000313" key="1">
    <source>
        <dbReference type="EMBL" id="NYD42264.1"/>
    </source>
</evidence>
<organism evidence="1 2">
    <name type="scientific">Nocardioides panaciterrulae</name>
    <dbReference type="NCBI Taxonomy" id="661492"/>
    <lineage>
        <taxon>Bacteria</taxon>
        <taxon>Bacillati</taxon>
        <taxon>Actinomycetota</taxon>
        <taxon>Actinomycetes</taxon>
        <taxon>Propionibacteriales</taxon>
        <taxon>Nocardioidaceae</taxon>
        <taxon>Nocardioides</taxon>
    </lineage>
</organism>
<gene>
    <name evidence="1" type="ORF">BJZ21_002347</name>
</gene>
<evidence type="ECO:0000313" key="2">
    <source>
        <dbReference type="Proteomes" id="UP000535511"/>
    </source>
</evidence>
<keyword evidence="2" id="KW-1185">Reference proteome</keyword>
<protein>
    <submittedName>
        <fullName evidence="1">Uncharacterized protein</fullName>
    </submittedName>
</protein>
<dbReference type="EMBL" id="JACCBG010000001">
    <property type="protein sequence ID" value="NYD42264.1"/>
    <property type="molecule type" value="Genomic_DNA"/>
</dbReference>
<dbReference type="Proteomes" id="UP000535511">
    <property type="component" value="Unassembled WGS sequence"/>
</dbReference>
<proteinExistence type="predicted"/>
<reference evidence="1 2" key="1">
    <citation type="submission" date="2020-07" db="EMBL/GenBank/DDBJ databases">
        <title>Sequencing the genomes of 1000 actinobacteria strains.</title>
        <authorList>
            <person name="Klenk H.-P."/>
        </authorList>
    </citation>
    <scope>NUCLEOTIDE SEQUENCE [LARGE SCALE GENOMIC DNA]</scope>
    <source>
        <strain evidence="1 2">DSM 21350</strain>
    </source>
</reference>
<comment type="caution">
    <text evidence="1">The sequence shown here is derived from an EMBL/GenBank/DDBJ whole genome shotgun (WGS) entry which is preliminary data.</text>
</comment>
<dbReference type="RefSeq" id="WP_179663922.1">
    <property type="nucleotide sequence ID" value="NZ_JACCBG010000001.1"/>
</dbReference>
<dbReference type="AlphaFoldDB" id="A0A7Y9JCH7"/>
<name>A0A7Y9JCH7_9ACTN</name>